<feature type="transmembrane region" description="Helical" evidence="12">
    <location>
        <begin position="96"/>
        <end position="117"/>
    </location>
</feature>
<keyword evidence="5 12" id="KW-0349">Heme</keyword>
<protein>
    <submittedName>
        <fullName evidence="14">Cytochrome ubiquinol oxidase subunit I</fullName>
    </submittedName>
</protein>
<keyword evidence="4 12" id="KW-1003">Cell membrane</keyword>
<dbReference type="Pfam" id="PF01654">
    <property type="entry name" value="Cyt_bd_oxida_I"/>
    <property type="match status" value="1"/>
</dbReference>
<keyword evidence="3 12" id="KW-0813">Transport</keyword>
<comment type="subcellular location">
    <subcellularLocation>
        <location evidence="12">Cell inner membrane</location>
    </subcellularLocation>
    <subcellularLocation>
        <location evidence="1">Cell membrane</location>
        <topology evidence="1">Multi-pass membrane protein</topology>
    </subcellularLocation>
</comment>
<keyword evidence="11 12" id="KW-0472">Membrane</keyword>
<gene>
    <name evidence="14" type="ORF">EKE94_07400</name>
</gene>
<organism evidence="14 15">
    <name type="scientific">Mesobaculum littorinae</name>
    <dbReference type="NCBI Taxonomy" id="2486419"/>
    <lineage>
        <taxon>Bacteria</taxon>
        <taxon>Pseudomonadati</taxon>
        <taxon>Pseudomonadota</taxon>
        <taxon>Alphaproteobacteria</taxon>
        <taxon>Rhodobacterales</taxon>
        <taxon>Roseobacteraceae</taxon>
        <taxon>Mesobaculum</taxon>
    </lineage>
</organism>
<dbReference type="Proteomes" id="UP000285908">
    <property type="component" value="Unassembled WGS sequence"/>
</dbReference>
<feature type="transmembrane region" description="Helical" evidence="12">
    <location>
        <begin position="184"/>
        <end position="206"/>
    </location>
</feature>
<dbReference type="GO" id="GO:0009055">
    <property type="term" value="F:electron transfer activity"/>
    <property type="evidence" value="ECO:0007669"/>
    <property type="project" value="UniProtKB-UniRule"/>
</dbReference>
<feature type="transmembrane region" description="Helical" evidence="12">
    <location>
        <begin position="12"/>
        <end position="37"/>
    </location>
</feature>
<proteinExistence type="inferred from homology"/>
<evidence type="ECO:0000313" key="14">
    <source>
        <dbReference type="EMBL" id="RVV98720.1"/>
    </source>
</evidence>
<dbReference type="PANTHER" id="PTHR30365">
    <property type="entry name" value="CYTOCHROME D UBIQUINOL OXIDASE"/>
    <property type="match status" value="1"/>
</dbReference>
<keyword evidence="6 12" id="KW-0812">Transmembrane</keyword>
<feature type="transmembrane region" description="Helical" evidence="12">
    <location>
        <begin position="218"/>
        <end position="237"/>
    </location>
</feature>
<evidence type="ECO:0000256" key="4">
    <source>
        <dbReference type="ARBA" id="ARBA00022475"/>
    </source>
</evidence>
<sequence>MDVTALDLARFQFAFTVAFHIVFPAFSIGLASFLAVLNGLHLFTGREVFLRVFNFWKVIFAIAFGMGVVSGLVMSYQFGTNWSVFSDKTGPVLGPLMAYEVLSAFFLEAGFLGVMLFGRHRVGPKLHFVATLMVAVGTLMSATWILSVNSWMQTPAGYAMNDVGQFVPEDWWAIVFNPSFPYRLVHMVLAAYLTTALVVGATGALHLGRNSQNAAARVMFSMAMWMLLVTAPLQILAGDEHGLNTLEHQPQKVMAMEGHYDSHPDGAPLILFGIPNPEEKRIDYALEIPKLSSLILKHDLNAPLPGLDTIDDADEPPVQIVFWSFRVMVALGFAMLGLGAFGVIQRMRGRLYESPWLRRAALAMGPMGFVAVLAGWITTEVGRQPFTVYGLLRTADSASPIEMPAVAASLLGFIVIYFFVFGAGTFYILRLMGRAPETAKGRITDGPIRTAGITPAAGMDSDSHDPDDEDATPQGAPVRGHEKDD</sequence>
<evidence type="ECO:0000256" key="12">
    <source>
        <dbReference type="PIRNR" id="PIRNR006446"/>
    </source>
</evidence>
<dbReference type="GO" id="GO:0005886">
    <property type="term" value="C:plasma membrane"/>
    <property type="evidence" value="ECO:0007669"/>
    <property type="project" value="UniProtKB-SubCell"/>
</dbReference>
<evidence type="ECO:0000256" key="7">
    <source>
        <dbReference type="ARBA" id="ARBA00022723"/>
    </source>
</evidence>
<dbReference type="PIRSF" id="PIRSF006446">
    <property type="entry name" value="Cyt_quinol_oxidase_1"/>
    <property type="match status" value="1"/>
</dbReference>
<evidence type="ECO:0000256" key="1">
    <source>
        <dbReference type="ARBA" id="ARBA00004651"/>
    </source>
</evidence>
<evidence type="ECO:0000256" key="11">
    <source>
        <dbReference type="ARBA" id="ARBA00023136"/>
    </source>
</evidence>
<evidence type="ECO:0000256" key="3">
    <source>
        <dbReference type="ARBA" id="ARBA00022448"/>
    </source>
</evidence>
<dbReference type="InterPro" id="IPR002585">
    <property type="entry name" value="Cyt-d_ubiquinol_oxidase_su_1"/>
</dbReference>
<dbReference type="AlphaFoldDB" id="A0A438AJ37"/>
<name>A0A438AJ37_9RHOB</name>
<evidence type="ECO:0000256" key="13">
    <source>
        <dbReference type="SAM" id="MobiDB-lite"/>
    </source>
</evidence>
<evidence type="ECO:0000256" key="10">
    <source>
        <dbReference type="ARBA" id="ARBA00023004"/>
    </source>
</evidence>
<feature type="transmembrane region" description="Helical" evidence="12">
    <location>
        <begin position="126"/>
        <end position="146"/>
    </location>
</feature>
<dbReference type="GO" id="GO:0019646">
    <property type="term" value="P:aerobic electron transport chain"/>
    <property type="evidence" value="ECO:0007669"/>
    <property type="project" value="InterPro"/>
</dbReference>
<feature type="transmembrane region" description="Helical" evidence="12">
    <location>
        <begin position="356"/>
        <end position="377"/>
    </location>
</feature>
<evidence type="ECO:0000256" key="8">
    <source>
        <dbReference type="ARBA" id="ARBA00022982"/>
    </source>
</evidence>
<accession>A0A438AJ37</accession>
<evidence type="ECO:0000256" key="5">
    <source>
        <dbReference type="ARBA" id="ARBA00022617"/>
    </source>
</evidence>
<dbReference type="PANTHER" id="PTHR30365:SF14">
    <property type="entry name" value="CYTOCHROME BD MENAQUINOL OXIDASE SUBUNIT I-RELATED"/>
    <property type="match status" value="1"/>
</dbReference>
<dbReference type="GO" id="GO:0070069">
    <property type="term" value="C:cytochrome complex"/>
    <property type="evidence" value="ECO:0007669"/>
    <property type="project" value="UniProtKB-UniRule"/>
</dbReference>
<keyword evidence="7 12" id="KW-0479">Metal-binding</keyword>
<keyword evidence="10 12" id="KW-0408">Iron</keyword>
<dbReference type="RefSeq" id="WP_127905951.1">
    <property type="nucleotide sequence ID" value="NZ_RQXX01000002.1"/>
</dbReference>
<evidence type="ECO:0000256" key="6">
    <source>
        <dbReference type="ARBA" id="ARBA00022692"/>
    </source>
</evidence>
<evidence type="ECO:0000313" key="15">
    <source>
        <dbReference type="Proteomes" id="UP000285908"/>
    </source>
</evidence>
<reference evidence="14 15" key="1">
    <citation type="submission" date="2018-11" db="EMBL/GenBank/DDBJ databases">
        <title>Mesobaculum littorinae gen. nov., sp. nov., isolated from Littorina scabra that represents a novel genus of the order Rhodobacteraceae.</title>
        <authorList>
            <person name="Li F."/>
        </authorList>
    </citation>
    <scope>NUCLEOTIDE SEQUENCE [LARGE SCALE GENOMIC DNA]</scope>
    <source>
        <strain evidence="14 15">M0103</strain>
    </source>
</reference>
<dbReference type="GO" id="GO:0016682">
    <property type="term" value="F:oxidoreductase activity, acting on diphenols and related substances as donors, oxygen as acceptor"/>
    <property type="evidence" value="ECO:0007669"/>
    <property type="project" value="TreeGrafter"/>
</dbReference>
<comment type="similarity">
    <text evidence="2 12">Belongs to the cytochrome ubiquinol oxidase subunit 1 family.</text>
</comment>
<evidence type="ECO:0000256" key="9">
    <source>
        <dbReference type="ARBA" id="ARBA00022989"/>
    </source>
</evidence>
<feature type="transmembrane region" description="Helical" evidence="12">
    <location>
        <begin position="58"/>
        <end position="76"/>
    </location>
</feature>
<feature type="transmembrane region" description="Helical" evidence="12">
    <location>
        <begin position="320"/>
        <end position="344"/>
    </location>
</feature>
<feature type="region of interest" description="Disordered" evidence="13">
    <location>
        <begin position="442"/>
        <end position="485"/>
    </location>
</feature>
<keyword evidence="15" id="KW-1185">Reference proteome</keyword>
<evidence type="ECO:0000256" key="2">
    <source>
        <dbReference type="ARBA" id="ARBA00009819"/>
    </source>
</evidence>
<dbReference type="GO" id="GO:0046872">
    <property type="term" value="F:metal ion binding"/>
    <property type="evidence" value="ECO:0007669"/>
    <property type="project" value="UniProtKB-UniRule"/>
</dbReference>
<keyword evidence="9 12" id="KW-1133">Transmembrane helix</keyword>
<comment type="caution">
    <text evidence="14">The sequence shown here is derived from an EMBL/GenBank/DDBJ whole genome shotgun (WGS) entry which is preliminary data.</text>
</comment>
<feature type="transmembrane region" description="Helical" evidence="12">
    <location>
        <begin position="406"/>
        <end position="429"/>
    </location>
</feature>
<dbReference type="GO" id="GO:0020037">
    <property type="term" value="F:heme binding"/>
    <property type="evidence" value="ECO:0007669"/>
    <property type="project" value="TreeGrafter"/>
</dbReference>
<dbReference type="OrthoDB" id="9807042at2"/>
<keyword evidence="8 12" id="KW-0249">Electron transport</keyword>
<dbReference type="EMBL" id="RQXX01000002">
    <property type="protein sequence ID" value="RVV98720.1"/>
    <property type="molecule type" value="Genomic_DNA"/>
</dbReference>